<dbReference type="Proteomes" id="UP001056201">
    <property type="component" value="Chromosome 1"/>
</dbReference>
<proteinExistence type="predicted"/>
<dbReference type="EMBL" id="CP097635">
    <property type="protein sequence ID" value="URI07866.1"/>
    <property type="molecule type" value="Genomic_DNA"/>
</dbReference>
<accession>A0ABY4S9Y1</accession>
<name>A0ABY4S9Y1_AQUTE</name>
<sequence>MLDTFKQPTNLPLPHFAALAGKSRQQIYKDIDARLLLALNVGPRGQRLPDWQLDGVKRRLTQTVLAAAGDIDDWTIYRALSQPQASLSGQTPVDAVTSTSVEQIARNVVDALGLQPT</sequence>
<organism evidence="1 2">
    <name type="scientific">Aquincola tertiaricarbonis</name>
    <dbReference type="NCBI Taxonomy" id="391953"/>
    <lineage>
        <taxon>Bacteria</taxon>
        <taxon>Pseudomonadati</taxon>
        <taxon>Pseudomonadota</taxon>
        <taxon>Betaproteobacteria</taxon>
        <taxon>Burkholderiales</taxon>
        <taxon>Sphaerotilaceae</taxon>
        <taxon>Aquincola</taxon>
    </lineage>
</organism>
<gene>
    <name evidence="1" type="ORF">MW290_04550</name>
</gene>
<evidence type="ECO:0000313" key="1">
    <source>
        <dbReference type="EMBL" id="URI07866.1"/>
    </source>
</evidence>
<protein>
    <recommendedName>
        <fullName evidence="3">Integrase</fullName>
    </recommendedName>
</protein>
<keyword evidence="2" id="KW-1185">Reference proteome</keyword>
<evidence type="ECO:0000313" key="2">
    <source>
        <dbReference type="Proteomes" id="UP001056201"/>
    </source>
</evidence>
<evidence type="ECO:0008006" key="3">
    <source>
        <dbReference type="Google" id="ProtNLM"/>
    </source>
</evidence>
<reference evidence="1" key="1">
    <citation type="submission" date="2022-05" db="EMBL/GenBank/DDBJ databases">
        <title>An RpoN-dependent PEP-CTERM gene is involved in floc formation of an Aquincola tertiaricarbonis strain.</title>
        <authorList>
            <person name="Qiu D."/>
            <person name="Xia M."/>
        </authorList>
    </citation>
    <scope>NUCLEOTIDE SEQUENCE</scope>
    <source>
        <strain evidence="1">RN12</strain>
    </source>
</reference>